<evidence type="ECO:0000313" key="10">
    <source>
        <dbReference type="EMBL" id="OMJ84200.1"/>
    </source>
</evidence>
<dbReference type="PIRSF" id="PIRSF000548">
    <property type="entry name" value="PK_regulatory"/>
    <property type="match status" value="1"/>
</dbReference>
<keyword evidence="3 7" id="KW-0116">cAMP-binding</keyword>
<dbReference type="PROSITE" id="PS00889">
    <property type="entry name" value="CNMP_BINDING_2"/>
    <property type="match status" value="2"/>
</dbReference>
<keyword evidence="11" id="KW-1185">Reference proteome</keyword>
<feature type="domain" description="Cyclic nucleotide-binding" evidence="9">
    <location>
        <begin position="263"/>
        <end position="384"/>
    </location>
</feature>
<protein>
    <recommendedName>
        <fullName evidence="9">Cyclic nucleotide-binding domain-containing protein</fullName>
    </recommendedName>
</protein>
<evidence type="ECO:0000313" key="11">
    <source>
        <dbReference type="Proteomes" id="UP000187209"/>
    </source>
</evidence>
<dbReference type="PROSITE" id="PS50042">
    <property type="entry name" value="CNMP_BINDING_3"/>
    <property type="match status" value="2"/>
</dbReference>
<feature type="binding site" evidence="7">
    <location>
        <position position="219"/>
    </location>
    <ligand>
        <name>3',5'-cyclic AMP</name>
        <dbReference type="ChEBI" id="CHEBI:58165"/>
        <label>1</label>
    </ligand>
</feature>
<dbReference type="GO" id="GO:0004862">
    <property type="term" value="F:cAMP-dependent protein kinase inhibitor activity"/>
    <property type="evidence" value="ECO:0007669"/>
    <property type="project" value="TreeGrafter"/>
</dbReference>
<dbReference type="FunFam" id="2.60.120.10:FF:000006">
    <property type="entry name" value="cAMP-dependent protein kinase type I-alpha regulatory subunit"/>
    <property type="match status" value="1"/>
</dbReference>
<evidence type="ECO:0000256" key="3">
    <source>
        <dbReference type="ARBA" id="ARBA00022566"/>
    </source>
</evidence>
<reference evidence="10 11" key="1">
    <citation type="submission" date="2016-11" db="EMBL/GenBank/DDBJ databases">
        <title>The macronuclear genome of Stentor coeruleus: a giant cell with tiny introns.</title>
        <authorList>
            <person name="Slabodnick M."/>
            <person name="Ruby J.G."/>
            <person name="Reiff S.B."/>
            <person name="Swart E.C."/>
            <person name="Gosai S."/>
            <person name="Prabakaran S."/>
            <person name="Witkowska E."/>
            <person name="Larue G.E."/>
            <person name="Fisher S."/>
            <person name="Freeman R.M."/>
            <person name="Gunawardena J."/>
            <person name="Chu W."/>
            <person name="Stover N.A."/>
            <person name="Gregory B.D."/>
            <person name="Nowacki M."/>
            <person name="Derisi J."/>
            <person name="Roy S.W."/>
            <person name="Marshall W.F."/>
            <person name="Sood P."/>
        </authorList>
    </citation>
    <scope>NUCLEOTIDE SEQUENCE [LARGE SCALE GENOMIC DNA]</scope>
    <source>
        <strain evidence="10">WM001</strain>
    </source>
</reference>
<dbReference type="PANTHER" id="PTHR11635:SF152">
    <property type="entry name" value="CAMP-DEPENDENT PROTEIN KINASE TYPE I REGULATORY SUBUNIT-RELATED"/>
    <property type="match status" value="1"/>
</dbReference>
<keyword evidence="5 7" id="KW-0547">Nucleotide-binding</keyword>
<evidence type="ECO:0000256" key="4">
    <source>
        <dbReference type="ARBA" id="ARBA00022737"/>
    </source>
</evidence>
<keyword evidence="4" id="KW-0677">Repeat</keyword>
<dbReference type="InterPro" id="IPR012198">
    <property type="entry name" value="cAMP_dep_PK_reg_su"/>
</dbReference>
<dbReference type="InterPro" id="IPR018488">
    <property type="entry name" value="cNMP-bd_CS"/>
</dbReference>
<gene>
    <name evidence="10" type="ORF">SteCoe_14755</name>
</gene>
<accession>A0A1R2C5D9</accession>
<feature type="binding site" evidence="7">
    <location>
        <position position="334"/>
    </location>
    <ligand>
        <name>3',5'-cyclic AMP</name>
        <dbReference type="ChEBI" id="CHEBI:58165"/>
        <label>2</label>
    </ligand>
</feature>
<keyword evidence="6 7" id="KW-0114">cAMP</keyword>
<evidence type="ECO:0000256" key="7">
    <source>
        <dbReference type="PIRSR" id="PIRSR000548-1"/>
    </source>
</evidence>
<dbReference type="GO" id="GO:0005952">
    <property type="term" value="C:cAMP-dependent protein kinase complex"/>
    <property type="evidence" value="ECO:0007669"/>
    <property type="project" value="InterPro"/>
</dbReference>
<dbReference type="AlphaFoldDB" id="A0A1R2C5D9"/>
<feature type="region of interest" description="Disordered" evidence="8">
    <location>
        <begin position="67"/>
        <end position="94"/>
    </location>
</feature>
<name>A0A1R2C5D9_9CILI</name>
<dbReference type="InterPro" id="IPR018490">
    <property type="entry name" value="cNMP-bd_dom_sf"/>
</dbReference>
<evidence type="ECO:0000256" key="8">
    <source>
        <dbReference type="SAM" id="MobiDB-lite"/>
    </source>
</evidence>
<evidence type="ECO:0000256" key="1">
    <source>
        <dbReference type="ARBA" id="ARBA00005753"/>
    </source>
</evidence>
<comment type="caution">
    <text evidence="10">The sequence shown here is derived from an EMBL/GenBank/DDBJ whole genome shotgun (WGS) entry which is preliminary data.</text>
</comment>
<dbReference type="GO" id="GO:0034236">
    <property type="term" value="F:protein kinase A catalytic subunit binding"/>
    <property type="evidence" value="ECO:0007669"/>
    <property type="project" value="TreeGrafter"/>
</dbReference>
<dbReference type="PRINTS" id="PR00103">
    <property type="entry name" value="CAMPKINASE"/>
</dbReference>
<evidence type="ECO:0000256" key="2">
    <source>
        <dbReference type="ARBA" id="ARBA00022553"/>
    </source>
</evidence>
<proteinExistence type="inferred from homology"/>
<dbReference type="SMART" id="SM00100">
    <property type="entry name" value="cNMP"/>
    <property type="match status" value="2"/>
</dbReference>
<dbReference type="CDD" id="cd00038">
    <property type="entry name" value="CAP_ED"/>
    <property type="match status" value="2"/>
</dbReference>
<feature type="domain" description="Cyclic nucleotide-binding" evidence="9">
    <location>
        <begin position="139"/>
        <end position="260"/>
    </location>
</feature>
<feature type="binding site" evidence="7">
    <location>
        <position position="210"/>
    </location>
    <ligand>
        <name>3',5'-cyclic AMP</name>
        <dbReference type="ChEBI" id="CHEBI:58165"/>
        <label>1</label>
    </ligand>
</feature>
<comment type="similarity">
    <text evidence="1">Belongs to the cAMP-dependent kinase regulatory chain family.</text>
</comment>
<dbReference type="Pfam" id="PF00027">
    <property type="entry name" value="cNMP_binding"/>
    <property type="match status" value="2"/>
</dbReference>
<dbReference type="Gene3D" id="2.60.120.10">
    <property type="entry name" value="Jelly Rolls"/>
    <property type="match status" value="2"/>
</dbReference>
<dbReference type="InterPro" id="IPR014710">
    <property type="entry name" value="RmlC-like_jellyroll"/>
</dbReference>
<dbReference type="Proteomes" id="UP000187209">
    <property type="component" value="Unassembled WGS sequence"/>
</dbReference>
<evidence type="ECO:0000256" key="5">
    <source>
        <dbReference type="ARBA" id="ARBA00022741"/>
    </source>
</evidence>
<dbReference type="GO" id="GO:0005829">
    <property type="term" value="C:cytosol"/>
    <property type="evidence" value="ECO:0007669"/>
    <property type="project" value="TreeGrafter"/>
</dbReference>
<dbReference type="InterPro" id="IPR000595">
    <property type="entry name" value="cNMP-bd_dom"/>
</dbReference>
<keyword evidence="2" id="KW-0597">Phosphoprotein</keyword>
<dbReference type="GO" id="GO:0030552">
    <property type="term" value="F:cAMP binding"/>
    <property type="evidence" value="ECO:0007669"/>
    <property type="project" value="UniProtKB-KW"/>
</dbReference>
<dbReference type="InterPro" id="IPR050503">
    <property type="entry name" value="cAMP-dep_PK_reg_su-like"/>
</dbReference>
<feature type="binding site" evidence="7">
    <location>
        <position position="343"/>
    </location>
    <ligand>
        <name>3',5'-cyclic AMP</name>
        <dbReference type="ChEBI" id="CHEBI:58165"/>
        <label>2</label>
    </ligand>
</feature>
<dbReference type="SUPFAM" id="SSF51206">
    <property type="entry name" value="cAMP-binding domain-like"/>
    <property type="match status" value="2"/>
</dbReference>
<dbReference type="PANTHER" id="PTHR11635">
    <property type="entry name" value="CAMP-DEPENDENT PROTEIN KINASE REGULATORY CHAIN"/>
    <property type="match status" value="1"/>
</dbReference>
<dbReference type="OrthoDB" id="417078at2759"/>
<organism evidence="10 11">
    <name type="scientific">Stentor coeruleus</name>
    <dbReference type="NCBI Taxonomy" id="5963"/>
    <lineage>
        <taxon>Eukaryota</taxon>
        <taxon>Sar</taxon>
        <taxon>Alveolata</taxon>
        <taxon>Ciliophora</taxon>
        <taxon>Postciliodesmatophora</taxon>
        <taxon>Heterotrichea</taxon>
        <taxon>Heterotrichida</taxon>
        <taxon>Stentoridae</taxon>
        <taxon>Stentor</taxon>
    </lineage>
</organism>
<dbReference type="PROSITE" id="PS00888">
    <property type="entry name" value="CNMP_BINDING_1"/>
    <property type="match status" value="2"/>
</dbReference>
<dbReference type="EMBL" id="MPUH01000277">
    <property type="protein sequence ID" value="OMJ84200.1"/>
    <property type="molecule type" value="Genomic_DNA"/>
</dbReference>
<feature type="compositionally biased region" description="Acidic residues" evidence="8">
    <location>
        <begin position="76"/>
        <end position="86"/>
    </location>
</feature>
<evidence type="ECO:0000259" key="9">
    <source>
        <dbReference type="PROSITE" id="PS50042"/>
    </source>
</evidence>
<evidence type="ECO:0000256" key="6">
    <source>
        <dbReference type="ARBA" id="ARBA00023149"/>
    </source>
</evidence>
<sequence>MSDIQNYLDTKLRGLYEELITASLIEKPKNFEMFMLNFLKKKNGDLLCDAEREELAQLRIQIDRQNKGVASASESEGSEEDEEVDELPVAANKKTNNRTSVSAEAFGNWNQKTEYKPRVINKSQETKDKIVLRLEKSFMFAALDNSERLIVVNAMEERKFSPGAQVIKQGEDGNELFVVESGKLECSKLFPGEETPKVLKFYEAGEAFGELALLYNTPRQASIKAITESICWVLDRECFTHIVKDAAIKRREQYDTFLSKVDLFKSMETYERSQLSECLRAVQFKNGDYVIREGEWGDIFYIIEQGSAIATKVLRPGLPPETVKEYGVGGYFGELSLIKGEPRAANILATSNLKCISLDRRSFKRLLGPIEDILKRNAEQYNLVISKLAS</sequence>